<proteinExistence type="predicted"/>
<evidence type="ECO:0000313" key="4">
    <source>
        <dbReference type="EMBL" id="WFD38166.1"/>
    </source>
</evidence>
<evidence type="ECO:0000256" key="3">
    <source>
        <dbReference type="SAM" id="SignalP"/>
    </source>
</evidence>
<feature type="signal peptide" evidence="3">
    <location>
        <begin position="1"/>
        <end position="23"/>
    </location>
</feature>
<keyword evidence="2" id="KW-0472">Membrane</keyword>
<keyword evidence="3" id="KW-0732">Signal</keyword>
<feature type="compositionally biased region" description="Basic and acidic residues" evidence="1">
    <location>
        <begin position="257"/>
        <end position="269"/>
    </location>
</feature>
<evidence type="ECO:0000313" key="5">
    <source>
        <dbReference type="Proteomes" id="UP001217754"/>
    </source>
</evidence>
<accession>A0AAF0EWB8</accession>
<feature type="region of interest" description="Disordered" evidence="1">
    <location>
        <begin position="190"/>
        <end position="410"/>
    </location>
</feature>
<dbReference type="Proteomes" id="UP001217754">
    <property type="component" value="Chromosome 1"/>
</dbReference>
<evidence type="ECO:0000256" key="1">
    <source>
        <dbReference type="SAM" id="MobiDB-lite"/>
    </source>
</evidence>
<gene>
    <name evidence="4" type="ORF">MJAP1_001114</name>
</gene>
<feature type="transmembrane region" description="Helical" evidence="2">
    <location>
        <begin position="91"/>
        <end position="109"/>
    </location>
</feature>
<reference evidence="4" key="1">
    <citation type="submission" date="2023-03" db="EMBL/GenBank/DDBJ databases">
        <title>Mating type loci evolution in Malassezia.</title>
        <authorList>
            <person name="Coelho M.A."/>
        </authorList>
    </citation>
    <scope>NUCLEOTIDE SEQUENCE</scope>
    <source>
        <strain evidence="4">CBS 9431</strain>
    </source>
</reference>
<keyword evidence="5" id="KW-1185">Reference proteome</keyword>
<feature type="compositionally biased region" description="Basic and acidic residues" evidence="1">
    <location>
        <begin position="289"/>
        <end position="311"/>
    </location>
</feature>
<keyword evidence="2" id="KW-0812">Transmembrane</keyword>
<dbReference type="GeneID" id="85224763"/>
<organism evidence="4 5">
    <name type="scientific">Malassezia japonica</name>
    <dbReference type="NCBI Taxonomy" id="223818"/>
    <lineage>
        <taxon>Eukaryota</taxon>
        <taxon>Fungi</taxon>
        <taxon>Dikarya</taxon>
        <taxon>Basidiomycota</taxon>
        <taxon>Ustilaginomycotina</taxon>
        <taxon>Malasseziomycetes</taxon>
        <taxon>Malasseziales</taxon>
        <taxon>Malasseziaceae</taxon>
        <taxon>Malassezia</taxon>
    </lineage>
</organism>
<dbReference type="RefSeq" id="XP_060121063.1">
    <property type="nucleotide sequence ID" value="XM_060265080.1"/>
</dbReference>
<sequence>MAVLNSVLEAIVTVLCLLETHRALVHAPTPRRARTRVAHDWGRSDVRTERGEVRRVGSLQRRARIAEALCTLGVWSAYLCVRPLITGVLAWFIPFCSTIQMVWLLWMLANHRSASYLLFAHGIRPVLRRHEAWVDSATLWVHGLLLFLARVAGLVVQKSTPECVKRGLQRGTEWGATVYAYVQGAWQRQSEQGQAPITPKRAKTQSKGAPTPGQGKTPKVPGLPSARRVRASESVSLDSPRPTPRTKRSLRQASPTQEHRLGESLRDRAPSPPRKRRTRRADPVEPVAEPEHEPPPADHSEPKDALKRPHASEPPSDTPLSTQPKRARRSTQSARRVAASPSDAPRPLETRRPSTRAQTSRRTLSQTSLLPRPMRPSTDGTSDLPAPRRSTRVEAAHSDTPVPHTSRRAP</sequence>
<feature type="chain" id="PRO_5041983849" evidence="3">
    <location>
        <begin position="24"/>
        <end position="410"/>
    </location>
</feature>
<dbReference type="AlphaFoldDB" id="A0AAF0EWB8"/>
<protein>
    <submittedName>
        <fullName evidence="4">Uncharacterized protein</fullName>
    </submittedName>
</protein>
<feature type="compositionally biased region" description="Polar residues" evidence="1">
    <location>
        <begin position="355"/>
        <end position="369"/>
    </location>
</feature>
<dbReference type="EMBL" id="CP119958">
    <property type="protein sequence ID" value="WFD38166.1"/>
    <property type="molecule type" value="Genomic_DNA"/>
</dbReference>
<evidence type="ECO:0000256" key="2">
    <source>
        <dbReference type="SAM" id="Phobius"/>
    </source>
</evidence>
<feature type="compositionally biased region" description="Polar residues" evidence="1">
    <location>
        <begin position="318"/>
        <end position="334"/>
    </location>
</feature>
<keyword evidence="2" id="KW-1133">Transmembrane helix</keyword>
<name>A0AAF0EWB8_9BASI</name>